<dbReference type="PANTHER" id="PTHR33112:SF16">
    <property type="entry name" value="HETEROKARYON INCOMPATIBILITY DOMAIN-CONTAINING PROTEIN"/>
    <property type="match status" value="1"/>
</dbReference>
<dbReference type="AlphaFoldDB" id="A0A9P4P1J6"/>
<reference evidence="3" key="1">
    <citation type="journal article" date="2020" name="Stud. Mycol.">
        <title>101 Dothideomycetes genomes: a test case for predicting lifestyles and emergence of pathogens.</title>
        <authorList>
            <person name="Haridas S."/>
            <person name="Albert R."/>
            <person name="Binder M."/>
            <person name="Bloem J."/>
            <person name="Labutti K."/>
            <person name="Salamov A."/>
            <person name="Andreopoulos B."/>
            <person name="Baker S."/>
            <person name="Barry K."/>
            <person name="Bills G."/>
            <person name="Bluhm B."/>
            <person name="Cannon C."/>
            <person name="Castanera R."/>
            <person name="Culley D."/>
            <person name="Daum C."/>
            <person name="Ezra D."/>
            <person name="Gonzalez J."/>
            <person name="Henrissat B."/>
            <person name="Kuo A."/>
            <person name="Liang C."/>
            <person name="Lipzen A."/>
            <person name="Lutzoni F."/>
            <person name="Magnuson J."/>
            <person name="Mondo S."/>
            <person name="Nolan M."/>
            <person name="Ohm R."/>
            <person name="Pangilinan J."/>
            <person name="Park H.-J."/>
            <person name="Ramirez L."/>
            <person name="Alfaro M."/>
            <person name="Sun H."/>
            <person name="Tritt A."/>
            <person name="Yoshinaga Y."/>
            <person name="Zwiers L.-H."/>
            <person name="Turgeon B."/>
            <person name="Goodwin S."/>
            <person name="Spatafora J."/>
            <person name="Crous P."/>
            <person name="Grigoriev I."/>
        </authorList>
    </citation>
    <scope>NUCLEOTIDE SEQUENCE</scope>
    <source>
        <strain evidence="3">CBS 130266</strain>
    </source>
</reference>
<evidence type="ECO:0000313" key="4">
    <source>
        <dbReference type="Proteomes" id="UP000800235"/>
    </source>
</evidence>
<protein>
    <submittedName>
        <fullName evidence="3">HET-domain-containing protein</fullName>
    </submittedName>
</protein>
<keyword evidence="4" id="KW-1185">Reference proteome</keyword>
<feature type="region of interest" description="Disordered" evidence="1">
    <location>
        <begin position="60"/>
        <end position="79"/>
    </location>
</feature>
<dbReference type="InterPro" id="IPR010730">
    <property type="entry name" value="HET"/>
</dbReference>
<dbReference type="Pfam" id="PF06985">
    <property type="entry name" value="HET"/>
    <property type="match status" value="1"/>
</dbReference>
<accession>A0A9P4P1J6</accession>
<comment type="caution">
    <text evidence="3">The sequence shown here is derived from an EMBL/GenBank/DDBJ whole genome shotgun (WGS) entry which is preliminary data.</text>
</comment>
<evidence type="ECO:0000259" key="2">
    <source>
        <dbReference type="Pfam" id="PF06985"/>
    </source>
</evidence>
<sequence>MKRMLGKLRKKADPPPPPGRSRQEIQDILAKPADQRSRQEMLDVLANLTITATVTHEAIPNGNARPLASGSGPSTEVSDLFDPTPPLRNRVHEVCAVCLDLDPTVDPNLMDYDSEIWLQGLADRHAMRTINTTLKGLQDSVDKGCNVCKLIESALFWAFPAICTPEKVLVLRIRAGLPLRVSLHNPIGKTRNEVESGLHDVLRTAMTGRNDFNFSDLDPPLDELEFYHAMPDPSRWRLPKSSPIHPSNRKYPLLGYACLRHMNSTNEEVYAGVKLMLQNCETNHEKCQRQQVALLPDRVLDIDTDQNSSVRLVETRNQRANYLALSYRWGSRENFTTTEATYAARKAGIQWNSMPALIRDTITIARRLSIRYVWIDALCIIQGSVSDWEIQSVKMGDIYTNAYITLAAASADSVHDNILSERAKKWQGTTFNIPELGQISCRRPTFAWNHYSGEVGEIATRAWTMQERLLSSRVLTYTDAAIRMECLTCSTFDCQMPMLEGITNLGAPRDDFRNDWQTLVQWYSTRNVTNPNDRLPAISALARQIRNASGWSYTAGLWAETFPQGLCWSVSGERAADSFGTFVAPSWSWASLNGPVKWVGQFNADVTTKTIRWDAKVVDVSVKVKGQNDLGTVEMGSSILLQGVIVPCTLDIPDFEANISDKCILRRIGTADAGINLIPDTPLYSPGISGMQDARRPAVARYTPTVAVPEPVLSPEPWTGGAYCLQLGTITSPDGTKETVGLVLGNSLIERSGWERLALIDKLPGDFFDHGSAQLMRIY</sequence>
<organism evidence="3 4">
    <name type="scientific">Tothia fuscella</name>
    <dbReference type="NCBI Taxonomy" id="1048955"/>
    <lineage>
        <taxon>Eukaryota</taxon>
        <taxon>Fungi</taxon>
        <taxon>Dikarya</taxon>
        <taxon>Ascomycota</taxon>
        <taxon>Pezizomycotina</taxon>
        <taxon>Dothideomycetes</taxon>
        <taxon>Pleosporomycetidae</taxon>
        <taxon>Venturiales</taxon>
        <taxon>Cylindrosympodiaceae</taxon>
        <taxon>Tothia</taxon>
    </lineage>
</organism>
<name>A0A9P4P1J6_9PEZI</name>
<dbReference type="EMBL" id="MU007013">
    <property type="protein sequence ID" value="KAF2435572.1"/>
    <property type="molecule type" value="Genomic_DNA"/>
</dbReference>
<feature type="region of interest" description="Disordered" evidence="1">
    <location>
        <begin position="1"/>
        <end position="26"/>
    </location>
</feature>
<proteinExistence type="predicted"/>
<feature type="compositionally biased region" description="Basic residues" evidence="1">
    <location>
        <begin position="1"/>
        <end position="10"/>
    </location>
</feature>
<gene>
    <name evidence="3" type="ORF">EJ08DRAFT_675363</name>
</gene>
<evidence type="ECO:0000256" key="1">
    <source>
        <dbReference type="SAM" id="MobiDB-lite"/>
    </source>
</evidence>
<evidence type="ECO:0000313" key="3">
    <source>
        <dbReference type="EMBL" id="KAF2435572.1"/>
    </source>
</evidence>
<dbReference type="Proteomes" id="UP000800235">
    <property type="component" value="Unassembled WGS sequence"/>
</dbReference>
<dbReference type="PANTHER" id="PTHR33112">
    <property type="entry name" value="DOMAIN PROTEIN, PUTATIVE-RELATED"/>
    <property type="match status" value="1"/>
</dbReference>
<dbReference type="OrthoDB" id="3629835at2759"/>
<feature type="domain" description="Heterokaryon incompatibility" evidence="2">
    <location>
        <begin position="322"/>
        <end position="467"/>
    </location>
</feature>